<dbReference type="EC" id="2.7.7.89" evidence="9"/>
<keyword evidence="1 9" id="KW-0808">Transferase</keyword>
<dbReference type="PANTHER" id="PTHR30621">
    <property type="entry name" value="GLUTAMINE SYNTHETASE ADENYLYLTRANSFERASE"/>
    <property type="match status" value="1"/>
</dbReference>
<evidence type="ECO:0000256" key="3">
    <source>
        <dbReference type="ARBA" id="ARBA00022741"/>
    </source>
</evidence>
<keyword evidence="4" id="KW-0067">ATP-binding</keyword>
<dbReference type="Proteomes" id="UP001615550">
    <property type="component" value="Unassembled WGS sequence"/>
</dbReference>
<evidence type="ECO:0000259" key="7">
    <source>
        <dbReference type="Pfam" id="PF03710"/>
    </source>
</evidence>
<accession>A0ABW8DDY9</accession>
<evidence type="ECO:0000313" key="10">
    <source>
        <dbReference type="Proteomes" id="UP001615550"/>
    </source>
</evidence>
<evidence type="ECO:0000256" key="2">
    <source>
        <dbReference type="ARBA" id="ARBA00022695"/>
    </source>
</evidence>
<evidence type="ECO:0000259" key="8">
    <source>
        <dbReference type="Pfam" id="PF08335"/>
    </source>
</evidence>
<protein>
    <submittedName>
        <fullName evidence="9">Bifunctional [glutamate--ammonia ligase]-adenylyl-L-tyrosine phosphorylase/[glutamate--ammonia-ligase] adenylyltransferase</fullName>
        <ecNumber evidence="9">2.7.7.42</ecNumber>
        <ecNumber evidence="9">2.7.7.89</ecNumber>
    </submittedName>
</protein>
<dbReference type="SUPFAM" id="SSF81301">
    <property type="entry name" value="Nucleotidyltransferase"/>
    <property type="match status" value="2"/>
</dbReference>
<dbReference type="NCBIfam" id="NF008292">
    <property type="entry name" value="PRK11072.1"/>
    <property type="match status" value="1"/>
</dbReference>
<dbReference type="Pfam" id="PF03710">
    <property type="entry name" value="GlnE"/>
    <property type="match status" value="2"/>
</dbReference>
<name>A0ABW8DDY9_9GAMM</name>
<dbReference type="GO" id="GO:0008882">
    <property type="term" value="F:[glutamate-ammonia-ligase] adenylyltransferase activity"/>
    <property type="evidence" value="ECO:0007669"/>
    <property type="project" value="UniProtKB-EC"/>
</dbReference>
<dbReference type="Pfam" id="PF08335">
    <property type="entry name" value="GlnD_UR_UTase"/>
    <property type="match status" value="2"/>
</dbReference>
<evidence type="ECO:0000256" key="6">
    <source>
        <dbReference type="ARBA" id="ARBA00023268"/>
    </source>
</evidence>
<dbReference type="CDD" id="cd05401">
    <property type="entry name" value="NT_GlnE_GlnD_like"/>
    <property type="match status" value="2"/>
</dbReference>
<comment type="caution">
    <text evidence="9">The sequence shown here is derived from an EMBL/GenBank/DDBJ whole genome shotgun (WGS) entry which is preliminary data.</text>
</comment>
<dbReference type="InterPro" id="IPR023057">
    <property type="entry name" value="GlnE"/>
</dbReference>
<feature type="domain" description="PII-uridylyltransferase/Glutamine-synthetase adenylyltransferase" evidence="8">
    <location>
        <begin position="811"/>
        <end position="887"/>
    </location>
</feature>
<dbReference type="SUPFAM" id="SSF81593">
    <property type="entry name" value="Nucleotidyltransferase substrate binding subunit/domain"/>
    <property type="match status" value="2"/>
</dbReference>
<dbReference type="InterPro" id="IPR013546">
    <property type="entry name" value="PII_UdlTrfase/GS_AdlTrfase"/>
</dbReference>
<feature type="domain" description="Glutamate-ammonia ligase adenylyltransferase repeated" evidence="7">
    <location>
        <begin position="36"/>
        <end position="262"/>
    </location>
</feature>
<keyword evidence="2 9" id="KW-0548">Nucleotidyltransferase</keyword>
<dbReference type="EC" id="2.7.7.42" evidence="9"/>
<organism evidence="9 10">
    <name type="scientific">Legionella lytica</name>
    <dbReference type="NCBI Taxonomy" id="96232"/>
    <lineage>
        <taxon>Bacteria</taxon>
        <taxon>Pseudomonadati</taxon>
        <taxon>Pseudomonadota</taxon>
        <taxon>Gammaproteobacteria</taxon>
        <taxon>Legionellales</taxon>
        <taxon>Legionellaceae</taxon>
        <taxon>Legionella</taxon>
    </lineage>
</organism>
<dbReference type="RefSeq" id="WP_400188590.1">
    <property type="nucleotide sequence ID" value="NZ_JBGORX010000009.1"/>
</dbReference>
<keyword evidence="9" id="KW-0436">Ligase</keyword>
<evidence type="ECO:0000256" key="5">
    <source>
        <dbReference type="ARBA" id="ARBA00022842"/>
    </source>
</evidence>
<dbReference type="InterPro" id="IPR043519">
    <property type="entry name" value="NT_sf"/>
</dbReference>
<evidence type="ECO:0000256" key="1">
    <source>
        <dbReference type="ARBA" id="ARBA00022679"/>
    </source>
</evidence>
<sequence>MPIDSSELRESKSWFIEKHFADLSHPLSEAVKELVLVSDYACKQVPLLKQLLAADNCAAPLMREEYFQTIHNISLSLPQANFARDLRQFRHTHLLRSLLLELAGLSSTEQVIRSWSDCADALILHGLDYCQQTLSSRYGIPRDKEGNQVTLLTLGMGKLGGRELNYSSDIDLIFAYTATGETDGDESIENQQYFNKVAQQFSLLLQNITADGFVFRVDLRLRPNGDSGTLVPSLAAMETYYQEQGRDWERYAMVKARVISSSLDEVHPWFARLITPFVYRRYVDFSVIESLRSMKAMIEREVHLNPRLDDIKRGQGGIREVEFIIQNFQLIRGGRLPQLQTQSTLEALAVLKQEGLLNHSDALKLAYLFLRRLENILQSQNDQQTHSLPEDPVKQAQVTLAMGFASWDELLEKLHQYQRIISYAFHAVMGKVDYYEDEKRLLANQLSSLWQGHVETGMAINLLISLGFDNAEHCYHMIHAFRHGPRCRRLPQGARMRLDRFMVLLLTELTQVEHTDKVLLQVLHLLENIVGRSAYLALLTENPHVLTELLFWFAHSPFITSLLVSQPFLLEVLLDQGQEWRPLSRAQLQELLCEKLKHYPDMEVKEELLRQFKLTNWLMAARAELYGFCSSLRIARFLTDVAQVIVNEVLSLASEQLSLRYPEMKQMHSHFAIIAYGKMGSREMSYTSDLDLVFLHTVMPEDEALVTRLTQKILHMLTTRLQSGVLYPVDTRLRPSGSAGLLVSHMDSFIEYQKKQAWTWEHQALLKARILTGNSAIKHAFLQLKREVLSVPRNKDMLQSEVIAMRARIEQHQKSLPLKHIPGGLLDLEFLVQFLVLYSASPELTRSTQTLGQLKRLYAANILNKEQFILLEKAYRYYHHVLHLQLLRSGTDIDEDIPKQVAGIYQHYLSH</sequence>
<reference evidence="9 10" key="1">
    <citation type="submission" date="2024-08" db="EMBL/GenBank/DDBJ databases">
        <title>Draft Genome Sequence of Legionella lytica strain DSB2004, Isolated From a Fire Sprinkler System.</title>
        <authorList>
            <person name="Everhart A.D."/>
            <person name="Kidane D.T."/>
            <person name="Farone A.L."/>
            <person name="Farone M.B."/>
        </authorList>
    </citation>
    <scope>NUCLEOTIDE SEQUENCE [LARGE SCALE GENOMIC DNA]</scope>
    <source>
        <strain evidence="9 10">DSB2004</strain>
    </source>
</reference>
<keyword evidence="3" id="KW-0547">Nucleotide-binding</keyword>
<dbReference type="GO" id="GO:0016874">
    <property type="term" value="F:ligase activity"/>
    <property type="evidence" value="ECO:0007669"/>
    <property type="project" value="UniProtKB-KW"/>
</dbReference>
<dbReference type="Gene3D" id="3.30.460.10">
    <property type="entry name" value="Beta Polymerase, domain 2"/>
    <property type="match status" value="2"/>
</dbReference>
<dbReference type="PANTHER" id="PTHR30621:SF0">
    <property type="entry name" value="BIFUNCTIONAL GLUTAMINE SYNTHETASE ADENYLYLTRANSFERASE_ADENYLYL-REMOVING ENZYME"/>
    <property type="match status" value="1"/>
</dbReference>
<keyword evidence="5" id="KW-0460">Magnesium</keyword>
<evidence type="ECO:0000313" key="9">
    <source>
        <dbReference type="EMBL" id="MFJ1269774.1"/>
    </source>
</evidence>
<feature type="domain" description="Glutamate-ammonia ligase adenylyltransferase repeated" evidence="7">
    <location>
        <begin position="549"/>
        <end position="783"/>
    </location>
</feature>
<dbReference type="Gene3D" id="1.20.120.1510">
    <property type="match status" value="1"/>
</dbReference>
<dbReference type="EMBL" id="JBGORX010000009">
    <property type="protein sequence ID" value="MFJ1269774.1"/>
    <property type="molecule type" value="Genomic_DNA"/>
</dbReference>
<feature type="domain" description="PII-uridylyltransferase/Glutamine-synthetase adenylyltransferase" evidence="8">
    <location>
        <begin position="292"/>
        <end position="427"/>
    </location>
</feature>
<keyword evidence="6" id="KW-0511">Multifunctional enzyme</keyword>
<keyword evidence="10" id="KW-1185">Reference proteome</keyword>
<gene>
    <name evidence="9" type="primary">glnE</name>
    <name evidence="9" type="ORF">ACD661_14510</name>
</gene>
<evidence type="ECO:0000256" key="4">
    <source>
        <dbReference type="ARBA" id="ARBA00022840"/>
    </source>
</evidence>
<dbReference type="InterPro" id="IPR005190">
    <property type="entry name" value="GlnE_rpt_dom"/>
</dbReference>
<proteinExistence type="predicted"/>
<dbReference type="Gene3D" id="1.20.120.330">
    <property type="entry name" value="Nucleotidyltransferases domain 2"/>
    <property type="match status" value="2"/>
</dbReference>
<dbReference type="GO" id="GO:0047388">
    <property type="term" value="F:[glutamine synthetase]-adenylyl-L-tyrosine phosphorylase activity"/>
    <property type="evidence" value="ECO:0007669"/>
    <property type="project" value="UniProtKB-EC"/>
</dbReference>